<dbReference type="GeneID" id="85227487"/>
<dbReference type="EMBL" id="CP119965">
    <property type="protein sequence ID" value="WFD40845.1"/>
    <property type="molecule type" value="Genomic_DNA"/>
</dbReference>
<proteinExistence type="predicted"/>
<evidence type="ECO:0000313" key="3">
    <source>
        <dbReference type="Proteomes" id="UP001217754"/>
    </source>
</evidence>
<sequence length="202" mass="22399">MHPSAVPRRFSITPESSGAWVALHPDYNDIETGVSDYQLKTNWADSLLLQLPASLRWALTQRYQLRISWPANLPAEFRIDVFPPDMLQGGTQVPADARPCELLLARITAHATGVPLATRPKYRGQPGLLGLAEHVLGWAGPAETEPAPIPFDLIFERVYLGGIPSSTLPLAAYVLLTLGASLFFYRVFQNLLARTEEHEKDE</sequence>
<feature type="transmembrane region" description="Helical" evidence="1">
    <location>
        <begin position="170"/>
        <end position="188"/>
    </location>
</feature>
<keyword evidence="1" id="KW-0472">Membrane</keyword>
<reference evidence="2" key="1">
    <citation type="submission" date="2023-03" db="EMBL/GenBank/DDBJ databases">
        <title>Mating type loci evolution in Malassezia.</title>
        <authorList>
            <person name="Coelho M.A."/>
        </authorList>
    </citation>
    <scope>NUCLEOTIDE SEQUENCE</scope>
    <source>
        <strain evidence="2">CBS 9431</strain>
    </source>
</reference>
<accession>A0AAF0JC26</accession>
<keyword evidence="1" id="KW-0812">Transmembrane</keyword>
<protein>
    <submittedName>
        <fullName evidence="2">Uncharacterized protein</fullName>
    </submittedName>
</protein>
<dbReference type="RefSeq" id="XP_060123742.1">
    <property type="nucleotide sequence ID" value="XM_060267759.1"/>
</dbReference>
<evidence type="ECO:0000313" key="2">
    <source>
        <dbReference type="EMBL" id="WFD40845.1"/>
    </source>
</evidence>
<gene>
    <name evidence="2" type="ORF">MJAP1_003836</name>
</gene>
<dbReference type="AlphaFoldDB" id="A0AAF0JC26"/>
<keyword evidence="3" id="KW-1185">Reference proteome</keyword>
<organism evidence="2 3">
    <name type="scientific">Malassezia japonica</name>
    <dbReference type="NCBI Taxonomy" id="223818"/>
    <lineage>
        <taxon>Eukaryota</taxon>
        <taxon>Fungi</taxon>
        <taxon>Dikarya</taxon>
        <taxon>Basidiomycota</taxon>
        <taxon>Ustilaginomycotina</taxon>
        <taxon>Malasseziomycetes</taxon>
        <taxon>Malasseziales</taxon>
        <taxon>Malasseziaceae</taxon>
        <taxon>Malassezia</taxon>
    </lineage>
</organism>
<keyword evidence="1" id="KW-1133">Transmembrane helix</keyword>
<dbReference type="Proteomes" id="UP001217754">
    <property type="component" value="Chromosome 8"/>
</dbReference>
<evidence type="ECO:0000256" key="1">
    <source>
        <dbReference type="SAM" id="Phobius"/>
    </source>
</evidence>
<name>A0AAF0JC26_9BASI</name>